<evidence type="ECO:0000313" key="2">
    <source>
        <dbReference type="EMBL" id="RNA69292.1"/>
    </source>
</evidence>
<dbReference type="Gene3D" id="3.40.710.10">
    <property type="entry name" value="DD-peptidase/beta-lactamase superfamily"/>
    <property type="match status" value="1"/>
</dbReference>
<protein>
    <submittedName>
        <fullName evidence="2">Class C beta-lactamase-related serine hydrolase</fullName>
    </submittedName>
</protein>
<dbReference type="Proteomes" id="UP000278746">
    <property type="component" value="Unassembled WGS sequence"/>
</dbReference>
<dbReference type="AlphaFoldDB" id="A0A3M7TWL6"/>
<organism evidence="2 3">
    <name type="scientific">Alteribacter keqinensis</name>
    <dbReference type="NCBI Taxonomy" id="2483800"/>
    <lineage>
        <taxon>Bacteria</taxon>
        <taxon>Bacillati</taxon>
        <taxon>Bacillota</taxon>
        <taxon>Bacilli</taxon>
        <taxon>Bacillales</taxon>
        <taxon>Bacillaceae</taxon>
        <taxon>Alteribacter</taxon>
    </lineage>
</organism>
<dbReference type="InterPro" id="IPR001466">
    <property type="entry name" value="Beta-lactam-related"/>
</dbReference>
<gene>
    <name evidence="2" type="ORF">EBO34_04930</name>
</gene>
<dbReference type="Pfam" id="PF00144">
    <property type="entry name" value="Beta-lactamase"/>
    <property type="match status" value="1"/>
</dbReference>
<dbReference type="OrthoDB" id="9773047at2"/>
<dbReference type="EMBL" id="RHIB01000001">
    <property type="protein sequence ID" value="RNA69292.1"/>
    <property type="molecule type" value="Genomic_DNA"/>
</dbReference>
<dbReference type="InterPro" id="IPR050789">
    <property type="entry name" value="Diverse_Enzym_Activities"/>
</dbReference>
<dbReference type="PANTHER" id="PTHR43283:SF7">
    <property type="entry name" value="BETA-LACTAMASE-RELATED DOMAIN-CONTAINING PROTEIN"/>
    <property type="match status" value="1"/>
</dbReference>
<accession>A0A3M7TWL6</accession>
<dbReference type="InterPro" id="IPR012338">
    <property type="entry name" value="Beta-lactam/transpept-like"/>
</dbReference>
<evidence type="ECO:0000259" key="1">
    <source>
        <dbReference type="Pfam" id="PF00144"/>
    </source>
</evidence>
<feature type="domain" description="Beta-lactamase-related" evidence="1">
    <location>
        <begin position="55"/>
        <end position="287"/>
    </location>
</feature>
<name>A0A3M7TWL6_9BACI</name>
<keyword evidence="2" id="KW-0378">Hydrolase</keyword>
<dbReference type="PANTHER" id="PTHR43283">
    <property type="entry name" value="BETA-LACTAMASE-RELATED"/>
    <property type="match status" value="1"/>
</dbReference>
<reference evidence="2 3" key="1">
    <citation type="submission" date="2018-10" db="EMBL/GenBank/DDBJ databases">
        <title>Bacillus Keqinensis sp. nov., a moderately halophilic bacterium isolated from a saline-alkaline lake.</title>
        <authorList>
            <person name="Wang H."/>
        </authorList>
    </citation>
    <scope>NUCLEOTIDE SEQUENCE [LARGE SCALE GENOMIC DNA]</scope>
    <source>
        <strain evidence="2 3">KQ-3</strain>
    </source>
</reference>
<dbReference type="RefSeq" id="WP_122896813.1">
    <property type="nucleotide sequence ID" value="NZ_RHIB01000001.1"/>
</dbReference>
<dbReference type="SUPFAM" id="SSF56601">
    <property type="entry name" value="beta-lactamase/transpeptidase-like"/>
    <property type="match status" value="1"/>
</dbReference>
<keyword evidence="3" id="KW-1185">Reference proteome</keyword>
<dbReference type="GO" id="GO:0016787">
    <property type="term" value="F:hydrolase activity"/>
    <property type="evidence" value="ECO:0007669"/>
    <property type="project" value="UniProtKB-KW"/>
</dbReference>
<comment type="caution">
    <text evidence="2">The sequence shown here is derived from an EMBL/GenBank/DDBJ whole genome shotgun (WGS) entry which is preliminary data.</text>
</comment>
<sequence length="311" mass="35259">MKRFSAGSVSLDEKKKEALEKELRHDPVRTCSVLIEDQLVFTYESERGDMETPRKVNSITKSILSAAVGLAIEHGYFESVNEPLSRVFENGNLPERYKEVTIEDLLTMRSGIDWAGNKPMIESGDWTDFIFNQSLKDKPGTTFNYVCANSHLLSAAVQKRTSLSAEEFVGKHLFAKLNIKDAVWDKDPKGISTGGFGLEMKPADLLAFGSLYLHNGRFGGEAVLNEEWVRTSTEEKTGTDMGNQRYGYHWWVNPETNRLPYFYYAAGSGGKYIFVVPDRKMVCVFTSDYSRKEGVKPFTLFTRYLLKGFKK</sequence>
<proteinExistence type="predicted"/>
<evidence type="ECO:0000313" key="3">
    <source>
        <dbReference type="Proteomes" id="UP000278746"/>
    </source>
</evidence>